<feature type="domain" description="Glycosyl transferase family 1" evidence="1">
    <location>
        <begin position="167"/>
        <end position="273"/>
    </location>
</feature>
<evidence type="ECO:0000313" key="2">
    <source>
        <dbReference type="EMBL" id="OHA80365.1"/>
    </source>
</evidence>
<dbReference type="InterPro" id="IPR001296">
    <property type="entry name" value="Glyco_trans_1"/>
</dbReference>
<evidence type="ECO:0000259" key="1">
    <source>
        <dbReference type="Pfam" id="PF00534"/>
    </source>
</evidence>
<comment type="caution">
    <text evidence="2">The sequence shown here is derived from an EMBL/GenBank/DDBJ whole genome shotgun (WGS) entry which is preliminary data.</text>
</comment>
<dbReference type="AlphaFoldDB" id="A0A1G2S5J1"/>
<reference evidence="2 3" key="1">
    <citation type="journal article" date="2016" name="Nat. Commun.">
        <title>Thousands of microbial genomes shed light on interconnected biogeochemical processes in an aquifer system.</title>
        <authorList>
            <person name="Anantharaman K."/>
            <person name="Brown C.T."/>
            <person name="Hug L.A."/>
            <person name="Sharon I."/>
            <person name="Castelle C.J."/>
            <person name="Probst A.J."/>
            <person name="Thomas B.C."/>
            <person name="Singh A."/>
            <person name="Wilkins M.J."/>
            <person name="Karaoz U."/>
            <person name="Brodie E.L."/>
            <person name="Williams K.H."/>
            <person name="Hubbard S.S."/>
            <person name="Banfield J.F."/>
        </authorList>
    </citation>
    <scope>NUCLEOTIDE SEQUENCE [LARGE SCALE GENOMIC DNA]</scope>
</reference>
<evidence type="ECO:0000313" key="3">
    <source>
        <dbReference type="Proteomes" id="UP000179118"/>
    </source>
</evidence>
<dbReference type="SUPFAM" id="SSF53756">
    <property type="entry name" value="UDP-Glycosyltransferase/glycogen phosphorylase"/>
    <property type="match status" value="1"/>
</dbReference>
<organism evidence="2 3">
    <name type="scientific">Candidatus Yonathbacteria bacterium RIFCSPHIGHO2_02_FULL_44_14</name>
    <dbReference type="NCBI Taxonomy" id="1802724"/>
    <lineage>
        <taxon>Bacteria</taxon>
        <taxon>Candidatus Yonathiibacteriota</taxon>
    </lineage>
</organism>
<dbReference type="EMBL" id="MHUT01000022">
    <property type="protein sequence ID" value="OHA80365.1"/>
    <property type="molecule type" value="Genomic_DNA"/>
</dbReference>
<gene>
    <name evidence="2" type="ORF">A3D51_03555</name>
</gene>
<sequence>MRLLFITQKINENDDDLAFVALWVKEFINQGASVKVICLEKGDFDDSFPVFSLGKEKGFGKIKRIFIFLKLIFSLKYDRVFVHMNPEYVTLGGWYWFTMRKPIYLWYTHYTTHIHLRISGILCKRMFAATPQSLPQYEGNPKKTIVGHGIDMNFWKDGIPKEITASPFNLVSVHRICRSKRLELGILALKHLPEEYTLTVYGRDVEKDYYAELNDLVKKEGLEKRVIFKGPVPMGKLKSIYPLYRVMINMAQETIDKTMLEAMIFGIYPVTTPRNSEAIGLPICPDSEEPKEIARFVLSGKWSQYGADQLRNIVEERHSLKSLVSKMSKLIAEGN</sequence>
<dbReference type="GO" id="GO:0016757">
    <property type="term" value="F:glycosyltransferase activity"/>
    <property type="evidence" value="ECO:0007669"/>
    <property type="project" value="InterPro"/>
</dbReference>
<dbReference type="Gene3D" id="3.40.50.2000">
    <property type="entry name" value="Glycogen Phosphorylase B"/>
    <property type="match status" value="1"/>
</dbReference>
<protein>
    <recommendedName>
        <fullName evidence="1">Glycosyl transferase family 1 domain-containing protein</fullName>
    </recommendedName>
</protein>
<name>A0A1G2S5J1_9BACT</name>
<accession>A0A1G2S5J1</accession>
<dbReference type="Pfam" id="PF00534">
    <property type="entry name" value="Glycos_transf_1"/>
    <property type="match status" value="1"/>
</dbReference>
<dbReference type="Proteomes" id="UP000179118">
    <property type="component" value="Unassembled WGS sequence"/>
</dbReference>
<proteinExistence type="predicted"/>